<dbReference type="NCBIfam" id="TIGR01728">
    <property type="entry name" value="SsuA_fam"/>
    <property type="match status" value="1"/>
</dbReference>
<reference evidence="3 4" key="1">
    <citation type="journal article" date="2012" name="PLoS ONE">
        <title>The purine-utilizing bacterium Clostridium acidurici 9a: a genome-guided metabolic reconsideration.</title>
        <authorList>
            <person name="Hartwich K."/>
            <person name="Poehlein A."/>
            <person name="Daniel R."/>
        </authorList>
    </citation>
    <scope>NUCLEOTIDE SEQUENCE [LARGE SCALE GENOMIC DNA]</scope>
    <source>
        <strain evidence="4">ATCC 7906 / DSM 604 / BCRC 14475 / CIP 104303 / KCTC 5404 / NCIMB 10678 / 9a</strain>
    </source>
</reference>
<sequence>MEYFIMKKIVALTLVTIVFGSLLVACKSKTDLVSFEKAEIKKPQVIKIARLNAEAVNLVAKEQKFFEKEFEKDDIKIEYSIFDSGAPIVEGFTAGRIDISLTGDQPILNGIAKGVPISIVGAIDGGVKNQGLVVSEKSNIKDLKDLKGKKIGLGIGTVNQHLLSLYLDKAGLEESDVKMVNLKPGDGVNALITNDVDAIISIEPFISLAESKNAGKLLFDGTGYKRSVVTLTVSNDFSEKYPEITSRILKVYNDTTIWIDENKEEAAKIIANEAKVPEELLVKISANKKPGVTLSEDDIKEFNSTLVFLEKSKIVDRKIEIESVFNREFFKVGYILS</sequence>
<dbReference type="GO" id="GO:0042626">
    <property type="term" value="F:ATPase-coupled transmembrane transporter activity"/>
    <property type="evidence" value="ECO:0007669"/>
    <property type="project" value="InterPro"/>
</dbReference>
<dbReference type="eggNOG" id="COG0715">
    <property type="taxonomic scope" value="Bacteria"/>
</dbReference>
<dbReference type="AlphaFoldDB" id="K0AX22"/>
<protein>
    <submittedName>
        <fullName evidence="3">ABC transporter substrate-binding protein</fullName>
    </submittedName>
</protein>
<dbReference type="Pfam" id="PF13379">
    <property type="entry name" value="NMT1_2"/>
    <property type="match status" value="1"/>
</dbReference>
<dbReference type="InterPro" id="IPR001638">
    <property type="entry name" value="Solute-binding_3/MltF_N"/>
</dbReference>
<feature type="domain" description="Solute-binding protein family 3/N-terminal" evidence="2">
    <location>
        <begin position="45"/>
        <end position="262"/>
    </location>
</feature>
<accession>K0AX22</accession>
<evidence type="ECO:0000259" key="2">
    <source>
        <dbReference type="SMART" id="SM00062"/>
    </source>
</evidence>
<dbReference type="KEGG" id="cad:Curi_c07110"/>
<comment type="similarity">
    <text evidence="1">Belongs to the bacterial solute-binding protein SsuA/TauA family.</text>
</comment>
<dbReference type="SUPFAM" id="SSF53850">
    <property type="entry name" value="Periplasmic binding protein-like II"/>
    <property type="match status" value="1"/>
</dbReference>
<dbReference type="PANTHER" id="PTHR30024">
    <property type="entry name" value="ALIPHATIC SULFONATES-BINDING PROTEIN-RELATED"/>
    <property type="match status" value="1"/>
</dbReference>
<organism evidence="3 4">
    <name type="scientific">Gottschalkia acidurici (strain ATCC 7906 / DSM 604 / BCRC 14475 / CIP 104303 / KCTC 5404 / NCIMB 10678 / 9a)</name>
    <name type="common">Clostridium acidurici</name>
    <dbReference type="NCBI Taxonomy" id="1128398"/>
    <lineage>
        <taxon>Bacteria</taxon>
        <taxon>Bacillati</taxon>
        <taxon>Bacillota</taxon>
        <taxon>Tissierellia</taxon>
        <taxon>Tissierellales</taxon>
        <taxon>Gottschalkiaceae</taxon>
        <taxon>Gottschalkia</taxon>
    </lineage>
</organism>
<evidence type="ECO:0000313" key="3">
    <source>
        <dbReference type="EMBL" id="AFS77784.1"/>
    </source>
</evidence>
<dbReference type="SMART" id="SM00062">
    <property type="entry name" value="PBPb"/>
    <property type="match status" value="1"/>
</dbReference>
<gene>
    <name evidence="3" type="ordered locus">Curi_c07110</name>
</gene>
<dbReference type="HOGENOM" id="CLU_028871_2_2_9"/>
<evidence type="ECO:0000256" key="1">
    <source>
        <dbReference type="ARBA" id="ARBA00010742"/>
    </source>
</evidence>
<dbReference type="STRING" id="1128398.Curi_c07110"/>
<keyword evidence="4" id="KW-1185">Reference proteome</keyword>
<dbReference type="EMBL" id="CP003326">
    <property type="protein sequence ID" value="AFS77784.1"/>
    <property type="molecule type" value="Genomic_DNA"/>
</dbReference>
<dbReference type="InterPro" id="IPR010067">
    <property type="entry name" value="ABC_SsuA_sub-bd"/>
</dbReference>
<evidence type="ECO:0000313" key="4">
    <source>
        <dbReference type="Proteomes" id="UP000006094"/>
    </source>
</evidence>
<dbReference type="Proteomes" id="UP000006094">
    <property type="component" value="Chromosome"/>
</dbReference>
<dbReference type="Gene3D" id="3.40.190.10">
    <property type="entry name" value="Periplasmic binding protein-like II"/>
    <property type="match status" value="2"/>
</dbReference>
<dbReference type="GO" id="GO:0016020">
    <property type="term" value="C:membrane"/>
    <property type="evidence" value="ECO:0007669"/>
    <property type="project" value="InterPro"/>
</dbReference>
<dbReference type="PROSITE" id="PS51257">
    <property type="entry name" value="PROKAR_LIPOPROTEIN"/>
    <property type="match status" value="1"/>
</dbReference>
<dbReference type="CDD" id="cd01008">
    <property type="entry name" value="PBP2_NrtA_SsuA_CpmA_like"/>
    <property type="match status" value="1"/>
</dbReference>
<name>K0AX22_GOTA9</name>
<proteinExistence type="inferred from homology"/>